<organism evidence="3 4">
    <name type="scientific">Meganyctiphanes norvegica</name>
    <name type="common">Northern krill</name>
    <name type="synonym">Thysanopoda norvegica</name>
    <dbReference type="NCBI Taxonomy" id="48144"/>
    <lineage>
        <taxon>Eukaryota</taxon>
        <taxon>Metazoa</taxon>
        <taxon>Ecdysozoa</taxon>
        <taxon>Arthropoda</taxon>
        <taxon>Crustacea</taxon>
        <taxon>Multicrustacea</taxon>
        <taxon>Malacostraca</taxon>
        <taxon>Eumalacostraca</taxon>
        <taxon>Eucarida</taxon>
        <taxon>Euphausiacea</taxon>
        <taxon>Euphausiidae</taxon>
        <taxon>Meganyctiphanes</taxon>
    </lineage>
</organism>
<comment type="caution">
    <text evidence="3">The sequence shown here is derived from an EMBL/GenBank/DDBJ whole genome shotgun (WGS) entry which is preliminary data.</text>
</comment>
<sequence>MMHLVLISLLVSLGSSANSQIVGAQFSDRFTGPYEHIWSDDQCRNVGNHFGVSLSECMSFCEETRDCTAIGHEDGSGEDCVLRACEQPVPIPDWSVPPYKGYFLNSERYSGPNNNIWSDEECPWAGNYPGNSLSECMSLCDEIIDCTAINFDGPNYDCVLRACPWPIPAPQTHLTTYQGYSQGNMELNIEISGEY</sequence>
<name>A0AAV2Q307_MEGNR</name>
<reference evidence="3 4" key="1">
    <citation type="submission" date="2024-05" db="EMBL/GenBank/DDBJ databases">
        <authorList>
            <person name="Wallberg A."/>
        </authorList>
    </citation>
    <scope>NUCLEOTIDE SEQUENCE [LARGE SCALE GENOMIC DNA]</scope>
</reference>
<feature type="chain" id="PRO_5043819552" description="Apple domain-containing protein" evidence="1">
    <location>
        <begin position="17"/>
        <end position="195"/>
    </location>
</feature>
<evidence type="ECO:0000313" key="4">
    <source>
        <dbReference type="Proteomes" id="UP001497623"/>
    </source>
</evidence>
<gene>
    <name evidence="3" type="ORF">MNOR_LOCUS7547</name>
</gene>
<protein>
    <recommendedName>
        <fullName evidence="2">Apple domain-containing protein</fullName>
    </recommendedName>
</protein>
<dbReference type="AlphaFoldDB" id="A0AAV2Q307"/>
<proteinExistence type="predicted"/>
<dbReference type="Proteomes" id="UP001497623">
    <property type="component" value="Unassembled WGS sequence"/>
</dbReference>
<feature type="domain" description="Apple" evidence="2">
    <location>
        <begin position="53"/>
        <end position="82"/>
    </location>
</feature>
<evidence type="ECO:0000256" key="1">
    <source>
        <dbReference type="SAM" id="SignalP"/>
    </source>
</evidence>
<keyword evidence="4" id="KW-1185">Reference proteome</keyword>
<accession>A0AAV2Q307</accession>
<evidence type="ECO:0000313" key="3">
    <source>
        <dbReference type="EMBL" id="CAL4069008.1"/>
    </source>
</evidence>
<evidence type="ECO:0000259" key="2">
    <source>
        <dbReference type="Pfam" id="PF14295"/>
    </source>
</evidence>
<dbReference type="EMBL" id="CAXKWB010003344">
    <property type="protein sequence ID" value="CAL4069008.1"/>
    <property type="molecule type" value="Genomic_DNA"/>
</dbReference>
<feature type="signal peptide" evidence="1">
    <location>
        <begin position="1"/>
        <end position="16"/>
    </location>
</feature>
<keyword evidence="1" id="KW-0732">Signal</keyword>
<dbReference type="Pfam" id="PF14295">
    <property type="entry name" value="PAN_4"/>
    <property type="match status" value="2"/>
</dbReference>
<feature type="domain" description="Apple" evidence="2">
    <location>
        <begin position="130"/>
        <end position="157"/>
    </location>
</feature>
<dbReference type="InterPro" id="IPR003609">
    <property type="entry name" value="Pan_app"/>
</dbReference>